<sequence>MIYLHIFRCIIFGSILLASKTVFSSDVEESKLGSNLSSNVKRGAQVKPRIVGGTEAEDSRYPYQAIIGDLRLIRSKWTCSGSLIAPDVILTAAHCVKSIPKMGAQIGREDLGDAKETLSRKTKEKRVRKIRKHPRYDEGLIENDVALLFFRSSFRGYDPVLLNTDNAVPLSGQNLTVAGWGRSFLLNYEYSFQTFYLLN</sequence>
<evidence type="ECO:0000256" key="1">
    <source>
        <dbReference type="ARBA" id="ARBA00023026"/>
    </source>
</evidence>
<dbReference type="PANTHER" id="PTHR24276">
    <property type="entry name" value="POLYSERASE-RELATED"/>
    <property type="match status" value="1"/>
</dbReference>
<dbReference type="InterPro" id="IPR043504">
    <property type="entry name" value="Peptidase_S1_PA_chymotrypsin"/>
</dbReference>
<dbReference type="InterPro" id="IPR018114">
    <property type="entry name" value="TRYPSIN_HIS"/>
</dbReference>
<evidence type="ECO:0000256" key="2">
    <source>
        <dbReference type="ARBA" id="ARBA00023157"/>
    </source>
</evidence>
<gene>
    <name evidence="5" type="ORF">PINE0816_LOCUS22706</name>
</gene>
<dbReference type="SUPFAM" id="SSF50494">
    <property type="entry name" value="Trypsin-like serine proteases"/>
    <property type="match status" value="1"/>
</dbReference>
<dbReference type="Pfam" id="PF00089">
    <property type="entry name" value="Trypsin"/>
    <property type="match status" value="1"/>
</dbReference>
<feature type="signal peptide" evidence="3">
    <location>
        <begin position="1"/>
        <end position="24"/>
    </location>
</feature>
<dbReference type="EMBL" id="HBEL01049083">
    <property type="protein sequence ID" value="CAD8426544.1"/>
    <property type="molecule type" value="Transcribed_RNA"/>
</dbReference>
<reference evidence="5" key="1">
    <citation type="submission" date="2021-01" db="EMBL/GenBank/DDBJ databases">
        <authorList>
            <person name="Corre E."/>
            <person name="Pelletier E."/>
            <person name="Niang G."/>
            <person name="Scheremetjew M."/>
            <person name="Finn R."/>
            <person name="Kale V."/>
            <person name="Holt S."/>
            <person name="Cochrane G."/>
            <person name="Meng A."/>
            <person name="Brown T."/>
            <person name="Cohen L."/>
        </authorList>
    </citation>
    <scope>NUCLEOTIDE SEQUENCE</scope>
    <source>
        <strain evidence="5">CCAP1064/1</strain>
    </source>
</reference>
<protein>
    <recommendedName>
        <fullName evidence="4">Peptidase S1 domain-containing protein</fullName>
    </recommendedName>
</protein>
<organism evidence="5">
    <name type="scientific">Proboscia inermis</name>
    <dbReference type="NCBI Taxonomy" id="420281"/>
    <lineage>
        <taxon>Eukaryota</taxon>
        <taxon>Sar</taxon>
        <taxon>Stramenopiles</taxon>
        <taxon>Ochrophyta</taxon>
        <taxon>Bacillariophyta</taxon>
        <taxon>Coscinodiscophyceae</taxon>
        <taxon>Rhizosoleniophycidae</taxon>
        <taxon>Rhizosoleniales</taxon>
        <taxon>Rhizosoleniaceae</taxon>
        <taxon>Proboscia</taxon>
    </lineage>
</organism>
<accession>A0A7S0CLW4</accession>
<dbReference type="InterPro" id="IPR009003">
    <property type="entry name" value="Peptidase_S1_PA"/>
</dbReference>
<dbReference type="SMART" id="SM00020">
    <property type="entry name" value="Tryp_SPc"/>
    <property type="match status" value="1"/>
</dbReference>
<feature type="chain" id="PRO_5030843968" description="Peptidase S1 domain-containing protein" evidence="3">
    <location>
        <begin position="25"/>
        <end position="199"/>
    </location>
</feature>
<evidence type="ECO:0000256" key="3">
    <source>
        <dbReference type="SAM" id="SignalP"/>
    </source>
</evidence>
<dbReference type="PANTHER" id="PTHR24276:SF91">
    <property type="entry name" value="AT26814P-RELATED"/>
    <property type="match status" value="1"/>
</dbReference>
<proteinExistence type="predicted"/>
<feature type="domain" description="Peptidase S1" evidence="4">
    <location>
        <begin position="50"/>
        <end position="183"/>
    </location>
</feature>
<evidence type="ECO:0000313" key="5">
    <source>
        <dbReference type="EMBL" id="CAD8426544.1"/>
    </source>
</evidence>
<name>A0A7S0CLW4_9STRA</name>
<dbReference type="GO" id="GO:0004252">
    <property type="term" value="F:serine-type endopeptidase activity"/>
    <property type="evidence" value="ECO:0007669"/>
    <property type="project" value="InterPro"/>
</dbReference>
<dbReference type="InterPro" id="IPR001254">
    <property type="entry name" value="Trypsin_dom"/>
</dbReference>
<dbReference type="PROSITE" id="PS50240">
    <property type="entry name" value="TRYPSIN_DOM"/>
    <property type="match status" value="1"/>
</dbReference>
<dbReference type="InterPro" id="IPR050430">
    <property type="entry name" value="Peptidase_S1"/>
</dbReference>
<dbReference type="Gene3D" id="2.40.10.10">
    <property type="entry name" value="Trypsin-like serine proteases"/>
    <property type="match status" value="1"/>
</dbReference>
<dbReference type="FunFam" id="2.40.10.10:FF:000068">
    <property type="entry name" value="transmembrane protease serine 2"/>
    <property type="match status" value="1"/>
</dbReference>
<dbReference type="PROSITE" id="PS00134">
    <property type="entry name" value="TRYPSIN_HIS"/>
    <property type="match status" value="1"/>
</dbReference>
<keyword evidence="2" id="KW-1015">Disulfide bond</keyword>
<dbReference type="GO" id="GO:0006508">
    <property type="term" value="P:proteolysis"/>
    <property type="evidence" value="ECO:0007669"/>
    <property type="project" value="InterPro"/>
</dbReference>
<keyword evidence="1" id="KW-0843">Virulence</keyword>
<evidence type="ECO:0000259" key="4">
    <source>
        <dbReference type="PROSITE" id="PS50240"/>
    </source>
</evidence>
<dbReference type="AlphaFoldDB" id="A0A7S0CLW4"/>
<keyword evidence="3" id="KW-0732">Signal</keyword>